<reference evidence="3" key="3">
    <citation type="submission" date="2025-09" db="UniProtKB">
        <authorList>
            <consortium name="Ensembl"/>
        </authorList>
    </citation>
    <scope>IDENTIFICATION</scope>
</reference>
<evidence type="ECO:0000256" key="2">
    <source>
        <dbReference type="SAM" id="Coils"/>
    </source>
</evidence>
<accession>A0A8C5D0N7</accession>
<dbReference type="GO" id="GO:0000940">
    <property type="term" value="C:outer kinetochore"/>
    <property type="evidence" value="ECO:0007669"/>
    <property type="project" value="TreeGrafter"/>
</dbReference>
<dbReference type="GO" id="GO:0034501">
    <property type="term" value="P:protein localization to kinetochore"/>
    <property type="evidence" value="ECO:0007669"/>
    <property type="project" value="TreeGrafter"/>
</dbReference>
<reference evidence="3" key="1">
    <citation type="submission" date="2020-06" db="EMBL/GenBank/DDBJ databases">
        <authorList>
            <consortium name="Wellcome Sanger Institute Data Sharing"/>
        </authorList>
    </citation>
    <scope>NUCLEOTIDE SEQUENCE [LARGE SCALE GENOMIC DNA]</scope>
</reference>
<keyword evidence="4" id="KW-1185">Reference proteome</keyword>
<keyword evidence="1 2" id="KW-0175">Coiled coil</keyword>
<evidence type="ECO:0000313" key="3">
    <source>
        <dbReference type="Ensembl" id="ENSGWIP00000000435.1"/>
    </source>
</evidence>
<evidence type="ECO:0000313" key="4">
    <source>
        <dbReference type="Proteomes" id="UP000694680"/>
    </source>
</evidence>
<dbReference type="PANTHER" id="PTHR32123">
    <property type="entry name" value="BICD FAMILY-LIKE CARGO ADAPTER"/>
    <property type="match status" value="1"/>
</dbReference>
<dbReference type="GO" id="GO:0000132">
    <property type="term" value="P:establishment of mitotic spindle orientation"/>
    <property type="evidence" value="ECO:0007669"/>
    <property type="project" value="TreeGrafter"/>
</dbReference>
<dbReference type="PANTHER" id="PTHR32123:SF9">
    <property type="entry name" value="PROTEIN SPINDLY"/>
    <property type="match status" value="1"/>
</dbReference>
<dbReference type="GO" id="GO:0007080">
    <property type="term" value="P:mitotic metaphase chromosome alignment"/>
    <property type="evidence" value="ECO:0007669"/>
    <property type="project" value="TreeGrafter"/>
</dbReference>
<dbReference type="Proteomes" id="UP000694680">
    <property type="component" value="Chromosome 1"/>
</dbReference>
<dbReference type="InterPro" id="IPR051149">
    <property type="entry name" value="Spindly/BICDR_Dynein_Adapter"/>
</dbReference>
<sequence>AEISITSCYRYFYFFERAAHAGLDLLNQQVELQSRLDEQRVEMTNALEALEQEKYSLQKELELKSRMLDSLQTDYECRKNQQREELEIRQEHLERKHSMVVSDLQNKMLRLQAALDESQLKEKHQYDLKIDNSGINGQNCELKDVLK</sequence>
<dbReference type="Ensembl" id="ENSGWIT00000000486.1">
    <property type="protein sequence ID" value="ENSGWIP00000000435.1"/>
    <property type="gene ID" value="ENSGWIG00000000297.1"/>
</dbReference>
<dbReference type="GO" id="GO:0043515">
    <property type="term" value="F:kinetochore binding"/>
    <property type="evidence" value="ECO:0007669"/>
    <property type="project" value="TreeGrafter"/>
</dbReference>
<dbReference type="AlphaFoldDB" id="A0A8C5D0N7"/>
<feature type="coiled-coil region" evidence="2">
    <location>
        <begin position="33"/>
        <end position="67"/>
    </location>
</feature>
<reference evidence="3" key="2">
    <citation type="submission" date="2025-08" db="UniProtKB">
        <authorList>
            <consortium name="Ensembl"/>
        </authorList>
    </citation>
    <scope>IDENTIFICATION</scope>
</reference>
<dbReference type="GO" id="GO:0000922">
    <property type="term" value="C:spindle pole"/>
    <property type="evidence" value="ECO:0007669"/>
    <property type="project" value="TreeGrafter"/>
</dbReference>
<proteinExistence type="predicted"/>
<protein>
    <submittedName>
        <fullName evidence="3">Uncharacterized protein</fullName>
    </submittedName>
</protein>
<organism evidence="3 4">
    <name type="scientific">Gouania willdenowi</name>
    <name type="common">Blunt-snouted clingfish</name>
    <name type="synonym">Lepadogaster willdenowi</name>
    <dbReference type="NCBI Taxonomy" id="441366"/>
    <lineage>
        <taxon>Eukaryota</taxon>
        <taxon>Metazoa</taxon>
        <taxon>Chordata</taxon>
        <taxon>Craniata</taxon>
        <taxon>Vertebrata</taxon>
        <taxon>Euteleostomi</taxon>
        <taxon>Actinopterygii</taxon>
        <taxon>Neopterygii</taxon>
        <taxon>Teleostei</taxon>
        <taxon>Neoteleostei</taxon>
        <taxon>Acanthomorphata</taxon>
        <taxon>Ovalentaria</taxon>
        <taxon>Blenniimorphae</taxon>
        <taxon>Blenniiformes</taxon>
        <taxon>Gobiesocoidei</taxon>
        <taxon>Gobiesocidae</taxon>
        <taxon>Gobiesocinae</taxon>
        <taxon>Gouania</taxon>
    </lineage>
</organism>
<evidence type="ECO:0000256" key="1">
    <source>
        <dbReference type="ARBA" id="ARBA00023054"/>
    </source>
</evidence>
<name>A0A8C5D0N7_GOUWI</name>